<comment type="caution">
    <text evidence="1">The sequence shown here is derived from an EMBL/GenBank/DDBJ whole genome shotgun (WGS) entry which is preliminary data.</text>
</comment>
<dbReference type="EMBL" id="JABEZY010287908">
    <property type="protein sequence ID" value="MBA0756681.1"/>
    <property type="molecule type" value="Genomic_DNA"/>
</dbReference>
<sequence length="59" mass="6864">MRPSEFGPKKCNKRRVIVLRRGMCRNCGTSLTSATRPYFVARIFKPTKPIRELPMSRHS</sequence>
<evidence type="ECO:0000313" key="1">
    <source>
        <dbReference type="EMBL" id="MBA0756681.1"/>
    </source>
</evidence>
<keyword evidence="2" id="KW-1185">Reference proteome</keyword>
<reference evidence="1 2" key="1">
    <citation type="journal article" date="2019" name="Genome Biol. Evol.">
        <title>Insights into the evolution of the New World diploid cottons (Gossypium, subgenus Houzingenia) based on genome sequencing.</title>
        <authorList>
            <person name="Grover C.E."/>
            <person name="Arick M.A. 2nd"/>
            <person name="Thrash A."/>
            <person name="Conover J.L."/>
            <person name="Sanders W.S."/>
            <person name="Peterson D.G."/>
            <person name="Frelichowski J.E."/>
            <person name="Scheffler J.A."/>
            <person name="Scheffler B.E."/>
            <person name="Wendel J.F."/>
        </authorList>
    </citation>
    <scope>NUCLEOTIDE SEQUENCE [LARGE SCALE GENOMIC DNA]</scope>
    <source>
        <strain evidence="1">5</strain>
        <tissue evidence="1">Leaf</tissue>
    </source>
</reference>
<dbReference type="OrthoDB" id="1430424at2759"/>
<evidence type="ECO:0000313" key="2">
    <source>
        <dbReference type="Proteomes" id="UP000593579"/>
    </source>
</evidence>
<proteinExistence type="predicted"/>
<dbReference type="Proteomes" id="UP000593579">
    <property type="component" value="Unassembled WGS sequence"/>
</dbReference>
<dbReference type="AlphaFoldDB" id="A0A7J9D7P6"/>
<accession>A0A7J9D7P6</accession>
<organism evidence="1 2">
    <name type="scientific">Gossypium gossypioides</name>
    <name type="common">Mexican cotton</name>
    <name type="synonym">Selera gossypioides</name>
    <dbReference type="NCBI Taxonomy" id="34282"/>
    <lineage>
        <taxon>Eukaryota</taxon>
        <taxon>Viridiplantae</taxon>
        <taxon>Streptophyta</taxon>
        <taxon>Embryophyta</taxon>
        <taxon>Tracheophyta</taxon>
        <taxon>Spermatophyta</taxon>
        <taxon>Magnoliopsida</taxon>
        <taxon>eudicotyledons</taxon>
        <taxon>Gunneridae</taxon>
        <taxon>Pentapetalae</taxon>
        <taxon>rosids</taxon>
        <taxon>malvids</taxon>
        <taxon>Malvales</taxon>
        <taxon>Malvaceae</taxon>
        <taxon>Malvoideae</taxon>
        <taxon>Gossypium</taxon>
    </lineage>
</organism>
<protein>
    <submittedName>
        <fullName evidence="1">Uncharacterized protein</fullName>
    </submittedName>
</protein>
<gene>
    <name evidence="1" type="ORF">Gogos_019959</name>
</gene>
<name>A0A7J9D7P6_GOSGO</name>